<protein>
    <recommendedName>
        <fullName evidence="4">HTH araC/xylS-type domain-containing protein</fullName>
    </recommendedName>
</protein>
<dbReference type="RefSeq" id="WP_221858038.1">
    <property type="nucleotide sequence ID" value="NZ_BAAAYV010000025.1"/>
</dbReference>
<dbReference type="PANTHER" id="PTHR46796">
    <property type="entry name" value="HTH-TYPE TRANSCRIPTIONAL ACTIVATOR RHAS-RELATED"/>
    <property type="match status" value="1"/>
</dbReference>
<evidence type="ECO:0000313" key="6">
    <source>
        <dbReference type="Proteomes" id="UP001410795"/>
    </source>
</evidence>
<evidence type="ECO:0000256" key="3">
    <source>
        <dbReference type="ARBA" id="ARBA00023163"/>
    </source>
</evidence>
<dbReference type="PROSITE" id="PS01124">
    <property type="entry name" value="HTH_ARAC_FAMILY_2"/>
    <property type="match status" value="1"/>
</dbReference>
<accession>A0ABP7BTW6</accession>
<evidence type="ECO:0000256" key="2">
    <source>
        <dbReference type="ARBA" id="ARBA00023125"/>
    </source>
</evidence>
<gene>
    <name evidence="5" type="ORF">GCM10022202_33770</name>
</gene>
<dbReference type="InterPro" id="IPR050204">
    <property type="entry name" value="AraC_XylS_family_regulators"/>
</dbReference>
<keyword evidence="1" id="KW-0805">Transcription regulation</keyword>
<dbReference type="InterPro" id="IPR018060">
    <property type="entry name" value="HTH_AraC"/>
</dbReference>
<dbReference type="SMART" id="SM00342">
    <property type="entry name" value="HTH_ARAC"/>
    <property type="match status" value="1"/>
</dbReference>
<proteinExistence type="predicted"/>
<sequence length="321" mass="35168">MSHTEIFDLSTRSIDQARAVGGRAFFPHVLRGVRADTFGLRLRAGTLGPVLVGTLEYRTATRVDSAEFVDSYEVNLMTHGRVLMTYGRSQGVATATTAAVHGPVEPSTLQGWREPARMLGVKLDRASLEHALGTLTGRVPSRPVRFDGWLDTTTRDGSAWSVLSRRVYWWSRRARRPDGAVERTLPDALMTTLLRAAPHEYSSEVRAARHSAESAARHALVLMHTRGVVGGTVADIAREAGISPRTLEKQAAELWGTTPSELLRSLRLEYARLALLDAAGSGRTVKDVVSRWGVSHLGRFSARYRERYGENPSATIAGLDG</sequence>
<dbReference type="Gene3D" id="1.10.10.60">
    <property type="entry name" value="Homeodomain-like"/>
    <property type="match status" value="1"/>
</dbReference>
<evidence type="ECO:0000256" key="1">
    <source>
        <dbReference type="ARBA" id="ARBA00023015"/>
    </source>
</evidence>
<dbReference type="Proteomes" id="UP001410795">
    <property type="component" value="Unassembled WGS sequence"/>
</dbReference>
<organism evidence="5 6">
    <name type="scientific">Microbacterium marinilacus</name>
    <dbReference type="NCBI Taxonomy" id="415209"/>
    <lineage>
        <taxon>Bacteria</taxon>
        <taxon>Bacillati</taxon>
        <taxon>Actinomycetota</taxon>
        <taxon>Actinomycetes</taxon>
        <taxon>Micrococcales</taxon>
        <taxon>Microbacteriaceae</taxon>
        <taxon>Microbacterium</taxon>
    </lineage>
</organism>
<dbReference type="InterPro" id="IPR035418">
    <property type="entry name" value="AraC-bd_2"/>
</dbReference>
<dbReference type="Pfam" id="PF12833">
    <property type="entry name" value="HTH_18"/>
    <property type="match status" value="1"/>
</dbReference>
<dbReference type="EMBL" id="BAAAYV010000025">
    <property type="protein sequence ID" value="GAA3668930.1"/>
    <property type="molecule type" value="Genomic_DNA"/>
</dbReference>
<dbReference type="PANTHER" id="PTHR46796:SF12">
    <property type="entry name" value="HTH-TYPE DNA-BINDING TRANSCRIPTIONAL ACTIVATOR EUTR"/>
    <property type="match status" value="1"/>
</dbReference>
<reference evidence="6" key="1">
    <citation type="journal article" date="2019" name="Int. J. Syst. Evol. Microbiol.">
        <title>The Global Catalogue of Microorganisms (GCM) 10K type strain sequencing project: providing services to taxonomists for standard genome sequencing and annotation.</title>
        <authorList>
            <consortium name="The Broad Institute Genomics Platform"/>
            <consortium name="The Broad Institute Genome Sequencing Center for Infectious Disease"/>
            <person name="Wu L."/>
            <person name="Ma J."/>
        </authorList>
    </citation>
    <scope>NUCLEOTIDE SEQUENCE [LARGE SCALE GENOMIC DNA]</scope>
    <source>
        <strain evidence="6">JCM 16546</strain>
    </source>
</reference>
<comment type="caution">
    <text evidence="5">The sequence shown here is derived from an EMBL/GenBank/DDBJ whole genome shotgun (WGS) entry which is preliminary data.</text>
</comment>
<keyword evidence="2" id="KW-0238">DNA-binding</keyword>
<keyword evidence="3" id="KW-0804">Transcription</keyword>
<name>A0ABP7BTW6_9MICO</name>
<dbReference type="Pfam" id="PF14525">
    <property type="entry name" value="AraC_binding_2"/>
    <property type="match status" value="1"/>
</dbReference>
<evidence type="ECO:0000259" key="4">
    <source>
        <dbReference type="PROSITE" id="PS01124"/>
    </source>
</evidence>
<feature type="domain" description="HTH araC/xylS-type" evidence="4">
    <location>
        <begin position="232"/>
        <end position="318"/>
    </location>
</feature>
<evidence type="ECO:0000313" key="5">
    <source>
        <dbReference type="EMBL" id="GAA3668930.1"/>
    </source>
</evidence>
<keyword evidence="6" id="KW-1185">Reference proteome</keyword>